<dbReference type="AlphaFoldDB" id="A0A1V3J962"/>
<keyword evidence="2" id="KW-1185">Reference proteome</keyword>
<dbReference type="SUPFAM" id="SSF143100">
    <property type="entry name" value="TTHA1013/TTHA0281-like"/>
    <property type="match status" value="1"/>
</dbReference>
<dbReference type="EMBL" id="MLHN01000002">
    <property type="protein sequence ID" value="OOF51974.1"/>
    <property type="molecule type" value="Genomic_DNA"/>
</dbReference>
<dbReference type="Gene3D" id="3.30.160.250">
    <property type="match status" value="1"/>
</dbReference>
<dbReference type="Proteomes" id="UP000188481">
    <property type="component" value="Unassembled WGS sequence"/>
</dbReference>
<reference evidence="1 2" key="1">
    <citation type="submission" date="2016-10" db="EMBL/GenBank/DDBJ databases">
        <title>Rodentibacter gen. nov. and new species.</title>
        <authorList>
            <person name="Christensen H."/>
        </authorList>
    </citation>
    <scope>NUCLEOTIDE SEQUENCE [LARGE SCALE GENOMIC DNA]</scope>
    <source>
        <strain evidence="2">ppn416</strain>
    </source>
</reference>
<dbReference type="RefSeq" id="WP_077540709.1">
    <property type="nucleotide sequence ID" value="NZ_MLHN01000002.1"/>
</dbReference>
<proteinExistence type="predicted"/>
<protein>
    <recommendedName>
        <fullName evidence="3">HicB-like antitoxin of toxin-antitoxin system domain-containing protein</fullName>
    </recommendedName>
</protein>
<dbReference type="GO" id="GO:0003677">
    <property type="term" value="F:DNA binding"/>
    <property type="evidence" value="ECO:0007669"/>
    <property type="project" value="InterPro"/>
</dbReference>
<evidence type="ECO:0000313" key="1">
    <source>
        <dbReference type="EMBL" id="OOF51974.1"/>
    </source>
</evidence>
<evidence type="ECO:0000313" key="2">
    <source>
        <dbReference type="Proteomes" id="UP000188481"/>
    </source>
</evidence>
<evidence type="ECO:0008006" key="3">
    <source>
        <dbReference type="Google" id="ProtNLM"/>
    </source>
</evidence>
<comment type="caution">
    <text evidence="1">The sequence shown here is derived from an EMBL/GenBank/DDBJ whole genome shotgun (WGS) entry which is preliminary data.</text>
</comment>
<name>A0A1V3J962_9PAST</name>
<organism evidence="1 2">
    <name type="scientific">Rodentibacter genomosp. 1</name>
    <dbReference type="NCBI Taxonomy" id="1908264"/>
    <lineage>
        <taxon>Bacteria</taxon>
        <taxon>Pseudomonadati</taxon>
        <taxon>Pseudomonadota</taxon>
        <taxon>Gammaproteobacteria</taxon>
        <taxon>Pasteurellales</taxon>
        <taxon>Pasteurellaceae</taxon>
        <taxon>Rodentibacter</taxon>
    </lineage>
</organism>
<dbReference type="STRING" id="1908264.BKK54_01150"/>
<accession>A0A1V3J962</accession>
<dbReference type="SUPFAM" id="SSF47413">
    <property type="entry name" value="lambda repressor-like DNA-binding domains"/>
    <property type="match status" value="1"/>
</dbReference>
<dbReference type="InterPro" id="IPR035069">
    <property type="entry name" value="TTHA1013/TTHA0281-like"/>
</dbReference>
<dbReference type="InterPro" id="IPR010982">
    <property type="entry name" value="Lambda_DNA-bd_dom_sf"/>
</dbReference>
<gene>
    <name evidence="1" type="ORF">BKK54_01150</name>
</gene>
<sequence length="144" mass="16100">MRYYPATLEQVEENGKPYYIGTLQFSDNSNAIVQADTGSEAITELESALIGAVEFAFKDDDPFPEPTSPKKGDILVLMPTLVEAKVLIHNERIKRKLSKTELGKLAGFTPAEMQRLLNPWYKSGIDKLDKLSQALNQMLKLALK</sequence>